<dbReference type="InterPro" id="IPR008979">
    <property type="entry name" value="Galactose-bd-like_sf"/>
</dbReference>
<comment type="similarity">
    <text evidence="1">Belongs to the delta endotoxin family.</text>
</comment>
<keyword evidence="2" id="KW-0800">Toxin</keyword>
<evidence type="ECO:0000313" key="8">
    <source>
        <dbReference type="EMBL" id="EJR29963.1"/>
    </source>
</evidence>
<feature type="transmembrane region" description="Helical" evidence="6">
    <location>
        <begin position="76"/>
        <end position="99"/>
    </location>
</feature>
<evidence type="ECO:0000256" key="6">
    <source>
        <dbReference type="SAM" id="Phobius"/>
    </source>
</evidence>
<dbReference type="SUPFAM" id="SSF51096">
    <property type="entry name" value="delta-Endotoxin (insectocide), middle domain"/>
    <property type="match status" value="1"/>
</dbReference>
<dbReference type="Gene3D" id="2.80.10.50">
    <property type="match status" value="1"/>
</dbReference>
<dbReference type="CDD" id="cd23445">
    <property type="entry name" value="beta-trefoil_Ricin_HA17-like"/>
    <property type="match status" value="1"/>
</dbReference>
<dbReference type="GO" id="GO:0090729">
    <property type="term" value="F:toxin activity"/>
    <property type="evidence" value="ECO:0007669"/>
    <property type="project" value="UniProtKB-KW"/>
</dbReference>
<dbReference type="AlphaFoldDB" id="A0ABC9QWB2"/>
<dbReference type="Proteomes" id="UP000006976">
    <property type="component" value="Unassembled WGS sequence"/>
</dbReference>
<dbReference type="InterPro" id="IPR000772">
    <property type="entry name" value="Ricin_B_lectin"/>
</dbReference>
<dbReference type="SUPFAM" id="SSF50370">
    <property type="entry name" value="Ricin B-like lectins"/>
    <property type="match status" value="1"/>
</dbReference>
<keyword evidence="6" id="KW-0812">Transmembrane</keyword>
<dbReference type="CDD" id="cd04085">
    <property type="entry name" value="delta_endotoxin_C"/>
    <property type="match status" value="1"/>
</dbReference>
<feature type="domain" description="Ricin B lectin" evidence="7">
    <location>
        <begin position="662"/>
        <end position="808"/>
    </location>
</feature>
<dbReference type="InterPro" id="IPR036716">
    <property type="entry name" value="Pest_crys_N_sf"/>
</dbReference>
<evidence type="ECO:0000256" key="3">
    <source>
        <dbReference type="ARBA" id="ARBA00022969"/>
    </source>
</evidence>
<keyword evidence="3" id="KW-0749">Sporulation</keyword>
<dbReference type="InterPro" id="IPR036399">
    <property type="entry name" value="Pest_cryst_cen_dom_sf"/>
</dbReference>
<dbReference type="InterPro" id="IPR038979">
    <property type="entry name" value="Pest_crys"/>
</dbReference>
<keyword evidence="6" id="KW-0472">Membrane</keyword>
<dbReference type="SUPFAM" id="SSF56849">
    <property type="entry name" value="delta-Endotoxin (insectocide), N-terminal domain"/>
    <property type="match status" value="1"/>
</dbReference>
<evidence type="ECO:0000256" key="1">
    <source>
        <dbReference type="ARBA" id="ARBA00007819"/>
    </source>
</evidence>
<evidence type="ECO:0000256" key="5">
    <source>
        <dbReference type="ARBA" id="ARBA00029653"/>
    </source>
</evidence>
<dbReference type="InterPro" id="IPR001178">
    <property type="entry name" value="Pest_cryst_dom_II"/>
</dbReference>
<evidence type="ECO:0000259" key="7">
    <source>
        <dbReference type="SMART" id="SM00458"/>
    </source>
</evidence>
<dbReference type="Gene3D" id="1.20.190.10">
    <property type="entry name" value="Pesticidal crystal protein, N-terminal domain"/>
    <property type="match status" value="1"/>
</dbReference>
<name>A0ABC9QWB2_BACMY</name>
<proteinExistence type="inferred from homology"/>
<reference evidence="8 9" key="1">
    <citation type="submission" date="2012-04" db="EMBL/GenBank/DDBJ databases">
        <title>The Genome Sequence of Bacillus cereus VD078.</title>
        <authorList>
            <consortium name="The Broad Institute Genome Sequencing Platform"/>
            <consortium name="The Broad Institute Genome Sequencing Center for Infectious Disease"/>
            <person name="Feldgarden M."/>
            <person name="Van der Auwera G.A."/>
            <person name="Mahillon J."/>
            <person name="Duprez V."/>
            <person name="Timmery S."/>
            <person name="Mattelet C."/>
            <person name="Dierick K."/>
            <person name="Sun M."/>
            <person name="Yu Z."/>
            <person name="Zhu L."/>
            <person name="Hu X."/>
            <person name="Shank E.B."/>
            <person name="Swiecicka I."/>
            <person name="Hansen B.M."/>
            <person name="Andrup L."/>
            <person name="Young S.K."/>
            <person name="Zeng Q."/>
            <person name="Gargeya S."/>
            <person name="Fitzgerald M."/>
            <person name="Haas B."/>
            <person name="Abouelleil A."/>
            <person name="Alvarado L."/>
            <person name="Arachchi H.M."/>
            <person name="Berlin A."/>
            <person name="Chapman S.B."/>
            <person name="Goldberg J."/>
            <person name="Griggs A."/>
            <person name="Gujja S."/>
            <person name="Hansen M."/>
            <person name="Howarth C."/>
            <person name="Imamovic A."/>
            <person name="Larimer J."/>
            <person name="McCowen C."/>
            <person name="Montmayeur A."/>
            <person name="Murphy C."/>
            <person name="Neiman D."/>
            <person name="Pearson M."/>
            <person name="Priest M."/>
            <person name="Roberts A."/>
            <person name="Saif S."/>
            <person name="Shea T."/>
            <person name="Sisk P."/>
            <person name="Sykes S."/>
            <person name="Wortman J."/>
            <person name="Nusbaum C."/>
            <person name="Birren B."/>
        </authorList>
    </citation>
    <scope>NUCLEOTIDE SEQUENCE [LARGE SCALE GENOMIC DNA]</scope>
    <source>
        <strain evidence="8 9">VD078</strain>
    </source>
</reference>
<evidence type="ECO:0000313" key="9">
    <source>
        <dbReference type="Proteomes" id="UP000006976"/>
    </source>
</evidence>
<organism evidence="8 9">
    <name type="scientific">Bacillus mycoides</name>
    <dbReference type="NCBI Taxonomy" id="1405"/>
    <lineage>
        <taxon>Bacteria</taxon>
        <taxon>Bacillati</taxon>
        <taxon>Bacillota</taxon>
        <taxon>Bacilli</taxon>
        <taxon>Bacillales</taxon>
        <taxon>Bacillaceae</taxon>
        <taxon>Bacillus</taxon>
        <taxon>Bacillus cereus group</taxon>
    </lineage>
</organism>
<dbReference type="Gene3D" id="2.60.120.260">
    <property type="entry name" value="Galactose-binding domain-like"/>
    <property type="match status" value="1"/>
</dbReference>
<dbReference type="Pfam" id="PF00555">
    <property type="entry name" value="Endotoxin_M"/>
    <property type="match status" value="1"/>
</dbReference>
<keyword evidence="6" id="KW-1133">Transmembrane helix</keyword>
<dbReference type="PANTHER" id="PTHR37003">
    <property type="entry name" value="ENDOTOXIN_N DOMAIN-CONTAINING PROTEIN-RELATED"/>
    <property type="match status" value="1"/>
</dbReference>
<dbReference type="InterPro" id="IPR035992">
    <property type="entry name" value="Ricin_B-like_lectins"/>
</dbReference>
<dbReference type="PANTHER" id="PTHR37003:SF2">
    <property type="entry name" value="PESTICIDAL CRYSTAL PROTEIN N-TERMINAL DOMAIN-CONTAINING PROTEIN"/>
    <property type="match status" value="1"/>
</dbReference>
<sequence>MNQNYKNNEYEILDNGNAGYQPRYPLTKAPYSELRNMNYKDWMNRCPNRIAVVPAEGYDVNIRDAVITSINILTSLLSLAIPVAGVAGGIISAIFGWLWPTNTEEVWQAFMSAVEDLVDQKIDDFAREQAIARLRGMHGVLELYETAVSNLQKDPQNERLKENVRDQFVATNTFVVGSLPLFRVRGYEVPMLVAYAEAANLHLLLLRDAVKFGTSWGMDAATVNGYQRNLETGITVYTDSCVETYNKGIEKTKTLKANVKDYDRYPWAQYHDLLPSLGGSPEKDFQNIENWNLLNSFQRDMTLMALDLVSIWPTYNSKEYPLPVKAQLTREIYTDLRGCYAGDINSTEAQIVRPPHLFTFFQSATLYTGNNPFTPYVGIQQSGHYTLGPSFTTAVNGISEGAPNTVTANPSDAIINKVDIDTGNELYRFMFYQENYTQPFKTVGENSSLGYVRTINRIPIEGDQTLANHRMSWISGSLRPASTGPMGTQIPPYISCAALGWTHISANRDNRIVSDRITQIPAVKAYWNRGAFSVVRGPGSTGGDLVRLSSSGEVSIKVRPSRTGIFNYRVRIRYAAVASGKLNVKKYVNHIHASTTYDYKQTTAGNLTYSSFQYLEVYNFTLAESQFEVWLTNETGGPIYIDKIEFIPLTPKPEPKPIVPDGTYQIVTALNNSSVVDLDQSPTPPNWASPRNVQLWGNGNATNQKWKFVYDESKYAYQIINLANPKEVLTWSFNVERLSEVNAVPNQQDNRQYWIPEHAGNGYFYLKNMEDANEAYGALDVSNASTANGTKIIYNGFNGGTSQKFKLNRLS</sequence>
<evidence type="ECO:0000256" key="2">
    <source>
        <dbReference type="ARBA" id="ARBA00022656"/>
    </source>
</evidence>
<evidence type="ECO:0000256" key="4">
    <source>
        <dbReference type="ARBA" id="ARBA00023026"/>
    </source>
</evidence>
<dbReference type="SUPFAM" id="SSF49785">
    <property type="entry name" value="Galactose-binding domain-like"/>
    <property type="match status" value="1"/>
</dbReference>
<dbReference type="Gene3D" id="2.100.10.10">
    <property type="entry name" value="Pesticidal crystal protein, central domain"/>
    <property type="match status" value="1"/>
</dbReference>
<dbReference type="Pfam" id="PF03945">
    <property type="entry name" value="Endotoxin_N"/>
    <property type="match status" value="1"/>
</dbReference>
<dbReference type="GO" id="GO:0030435">
    <property type="term" value="P:sporulation resulting in formation of a cellular spore"/>
    <property type="evidence" value="ECO:0007669"/>
    <property type="project" value="UniProtKB-KW"/>
</dbReference>
<dbReference type="SMART" id="SM00458">
    <property type="entry name" value="RICIN"/>
    <property type="match status" value="1"/>
</dbReference>
<accession>A0ABC9QWB2</accession>
<dbReference type="Pfam" id="PF03944">
    <property type="entry name" value="Endotoxin_C"/>
    <property type="match status" value="1"/>
</dbReference>
<dbReference type="InterPro" id="IPR005639">
    <property type="entry name" value="Pest_crys_dom_I"/>
</dbReference>
<dbReference type="InterPro" id="IPR005638">
    <property type="entry name" value="Pest_crys_dom-III"/>
</dbReference>
<keyword evidence="4" id="KW-0843">Virulence</keyword>
<dbReference type="Pfam" id="PF14200">
    <property type="entry name" value="RicinB_lectin_2"/>
    <property type="match status" value="1"/>
</dbReference>
<protein>
    <recommendedName>
        <fullName evidence="5">Crystaline entomocidal protoxin</fullName>
    </recommendedName>
</protein>
<dbReference type="RefSeq" id="WP_002169796.1">
    <property type="nucleotide sequence ID" value="NZ_JH792253.1"/>
</dbReference>
<dbReference type="EMBL" id="AHEV01000051">
    <property type="protein sequence ID" value="EJR29963.1"/>
    <property type="molecule type" value="Genomic_DNA"/>
</dbReference>
<gene>
    <name evidence="8" type="ORF">III_05732</name>
</gene>
<comment type="caution">
    <text evidence="8">The sequence shown here is derived from an EMBL/GenBank/DDBJ whole genome shotgun (WGS) entry which is preliminary data.</text>
</comment>
<dbReference type="PROSITE" id="PS50231">
    <property type="entry name" value="RICIN_B_LECTIN"/>
    <property type="match status" value="1"/>
</dbReference>